<evidence type="ECO:0000313" key="3">
    <source>
        <dbReference type="EMBL" id="TDY42910.1"/>
    </source>
</evidence>
<evidence type="ECO:0000259" key="2">
    <source>
        <dbReference type="Pfam" id="PF00534"/>
    </source>
</evidence>
<dbReference type="InterPro" id="IPR001296">
    <property type="entry name" value="Glyco_trans_1"/>
</dbReference>
<keyword evidence="4" id="KW-1185">Reference proteome</keyword>
<evidence type="ECO:0000256" key="1">
    <source>
        <dbReference type="SAM" id="MobiDB-lite"/>
    </source>
</evidence>
<reference evidence="3 4" key="1">
    <citation type="submission" date="2019-03" db="EMBL/GenBank/DDBJ databases">
        <title>Genomic Encyclopedia of Type Strains, Phase III (KMG-III): the genomes of soil and plant-associated and newly described type strains.</title>
        <authorList>
            <person name="Whitman W."/>
        </authorList>
    </citation>
    <scope>NUCLEOTIDE SEQUENCE [LARGE SCALE GENOMIC DNA]</scope>
    <source>
        <strain evidence="3 4">LMG 29544</strain>
    </source>
</reference>
<dbReference type="InterPro" id="IPR050194">
    <property type="entry name" value="Glycosyltransferase_grp1"/>
</dbReference>
<feature type="region of interest" description="Disordered" evidence="1">
    <location>
        <begin position="410"/>
        <end position="430"/>
    </location>
</feature>
<feature type="domain" description="Glycosyl transferase family 1" evidence="2">
    <location>
        <begin position="208"/>
        <end position="357"/>
    </location>
</feature>
<organism evidence="3 4">
    <name type="scientific">Paraburkholderia rhizosphaerae</name>
    <dbReference type="NCBI Taxonomy" id="480658"/>
    <lineage>
        <taxon>Bacteria</taxon>
        <taxon>Pseudomonadati</taxon>
        <taxon>Pseudomonadota</taxon>
        <taxon>Betaproteobacteria</taxon>
        <taxon>Burkholderiales</taxon>
        <taxon>Burkholderiaceae</taxon>
        <taxon>Paraburkholderia</taxon>
    </lineage>
</organism>
<dbReference type="GO" id="GO:0016757">
    <property type="term" value="F:glycosyltransferase activity"/>
    <property type="evidence" value="ECO:0007669"/>
    <property type="project" value="InterPro"/>
</dbReference>
<dbReference type="AlphaFoldDB" id="A0A4R8LI72"/>
<evidence type="ECO:0000313" key="4">
    <source>
        <dbReference type="Proteomes" id="UP000295509"/>
    </source>
</evidence>
<dbReference type="Proteomes" id="UP000295509">
    <property type="component" value="Unassembled WGS sequence"/>
</dbReference>
<gene>
    <name evidence="3" type="ORF">BX592_11924</name>
</gene>
<dbReference type="PANTHER" id="PTHR45947">
    <property type="entry name" value="SULFOQUINOVOSYL TRANSFERASE SQD2"/>
    <property type="match status" value="1"/>
</dbReference>
<dbReference type="CDD" id="cd03804">
    <property type="entry name" value="GT4_WbaZ-like"/>
    <property type="match status" value="1"/>
</dbReference>
<dbReference type="Gene3D" id="3.40.50.2000">
    <property type="entry name" value="Glycogen Phosphorylase B"/>
    <property type="match status" value="2"/>
</dbReference>
<sequence>MADLAQSEVSSDERPHYGRVAIVNDWLVTYAGSERVLEQIIAMWPDADLFSLVDFFPEDERDKLLGKRAKTSFIQHLPRARTAYRSYLPLMPLAIEQFDLSGYDLVISSSHAVAKGIITGPDQVHVSYVHSPIRYAWDLQHEYLQQAGMTKGLKSWIARGVLHYVRMWDLRSVPGVDAFIANSGFIARRMRKTYGCDATVVYPPIDIERFVLGTQREDFYLTASRMVPYKRVPLVVDAFSKMPDKRLVVIGDGPEFERARALAGPNVTLLGYQPGNVLIDHMQRARGFVFAAEEDFGLSVVEAQACGAPVIAYGRGGARETVIESPDPMARTGVFFRQQSVEAIVEAIARFEANGPFHPEVCHRNALRFTPERFRREFRHVVDDAVRAAQRRLAEGAALDIRTADASPVDISRADAGPGATQRPVLMVEE</sequence>
<comment type="caution">
    <text evidence="3">The sequence shown here is derived from an EMBL/GenBank/DDBJ whole genome shotgun (WGS) entry which is preliminary data.</text>
</comment>
<dbReference type="EMBL" id="SORE01000019">
    <property type="protein sequence ID" value="TDY42910.1"/>
    <property type="molecule type" value="Genomic_DNA"/>
</dbReference>
<protein>
    <recommendedName>
        <fullName evidence="2">Glycosyl transferase family 1 domain-containing protein</fullName>
    </recommendedName>
</protein>
<accession>A0A4R8LI72</accession>
<dbReference type="OrthoDB" id="9801609at2"/>
<dbReference type="SUPFAM" id="SSF53756">
    <property type="entry name" value="UDP-Glycosyltransferase/glycogen phosphorylase"/>
    <property type="match status" value="1"/>
</dbReference>
<dbReference type="Pfam" id="PF00534">
    <property type="entry name" value="Glycos_transf_1"/>
    <property type="match status" value="1"/>
</dbReference>
<name>A0A4R8LI72_9BURK</name>
<dbReference type="RefSeq" id="WP_134194814.1">
    <property type="nucleotide sequence ID" value="NZ_JBHLUW010000017.1"/>
</dbReference>
<dbReference type="PANTHER" id="PTHR45947:SF3">
    <property type="entry name" value="SULFOQUINOVOSYL TRANSFERASE SQD2"/>
    <property type="match status" value="1"/>
</dbReference>
<proteinExistence type="predicted"/>